<comment type="caution">
    <text evidence="2">The sequence shown here is derived from an EMBL/GenBank/DDBJ whole genome shotgun (WGS) entry which is preliminary data.</text>
</comment>
<feature type="region of interest" description="Disordered" evidence="1">
    <location>
        <begin position="1"/>
        <end position="34"/>
    </location>
</feature>
<evidence type="ECO:0000313" key="2">
    <source>
        <dbReference type="EMBL" id="EAU88755.2"/>
    </source>
</evidence>
<dbReference type="Proteomes" id="UP000001861">
    <property type="component" value="Unassembled WGS sequence"/>
</dbReference>
<feature type="compositionally biased region" description="Acidic residues" evidence="1">
    <location>
        <begin position="88"/>
        <end position="104"/>
    </location>
</feature>
<dbReference type="HOGENOM" id="CLU_2049580_0_0_1"/>
<feature type="region of interest" description="Disordered" evidence="1">
    <location>
        <begin position="80"/>
        <end position="104"/>
    </location>
</feature>
<dbReference type="KEGG" id="cci:CC1G_01128"/>
<dbReference type="RefSeq" id="XP_001833066.2">
    <property type="nucleotide sequence ID" value="XM_001833014.2"/>
</dbReference>
<dbReference type="EMBL" id="AACS02000002">
    <property type="protein sequence ID" value="EAU88755.2"/>
    <property type="molecule type" value="Genomic_DNA"/>
</dbReference>
<sequence length="120" mass="12843">MDKGHIAVLGSGEVAEGKSGPAGLPSMSSKYLDDEDEGIPTYEELERVLEPELVRIMREVREGLDEAALPRVADDDVAYDMDNIGGDMDSESSDSDDTDSVDEVPDGILFMEATGEEGSS</sequence>
<dbReference type="InParanoid" id="A8NEL6"/>
<protein>
    <submittedName>
        <fullName evidence="2">Uncharacterized protein</fullName>
    </submittedName>
</protein>
<accession>A8NEL6</accession>
<evidence type="ECO:0000256" key="1">
    <source>
        <dbReference type="SAM" id="MobiDB-lite"/>
    </source>
</evidence>
<gene>
    <name evidence="2" type="ORF">CC1G_01128</name>
</gene>
<reference evidence="2 3" key="1">
    <citation type="journal article" date="2010" name="Proc. Natl. Acad. Sci. U.S.A.">
        <title>Insights into evolution of multicellular fungi from the assembled chromosomes of the mushroom Coprinopsis cinerea (Coprinus cinereus).</title>
        <authorList>
            <person name="Stajich J.E."/>
            <person name="Wilke S.K."/>
            <person name="Ahren D."/>
            <person name="Au C.H."/>
            <person name="Birren B.W."/>
            <person name="Borodovsky M."/>
            <person name="Burns C."/>
            <person name="Canback B."/>
            <person name="Casselton L.A."/>
            <person name="Cheng C.K."/>
            <person name="Deng J."/>
            <person name="Dietrich F.S."/>
            <person name="Fargo D.C."/>
            <person name="Farman M.L."/>
            <person name="Gathman A.C."/>
            <person name="Goldberg J."/>
            <person name="Guigo R."/>
            <person name="Hoegger P.J."/>
            <person name="Hooker J.B."/>
            <person name="Huggins A."/>
            <person name="James T.Y."/>
            <person name="Kamada T."/>
            <person name="Kilaru S."/>
            <person name="Kodira C."/>
            <person name="Kues U."/>
            <person name="Kupfer D."/>
            <person name="Kwan H.S."/>
            <person name="Lomsadze A."/>
            <person name="Li W."/>
            <person name="Lilly W.W."/>
            <person name="Ma L.J."/>
            <person name="Mackey A.J."/>
            <person name="Manning G."/>
            <person name="Martin F."/>
            <person name="Muraguchi H."/>
            <person name="Natvig D.O."/>
            <person name="Palmerini H."/>
            <person name="Ramesh M.A."/>
            <person name="Rehmeyer C.J."/>
            <person name="Roe B.A."/>
            <person name="Shenoy N."/>
            <person name="Stanke M."/>
            <person name="Ter-Hovhannisyan V."/>
            <person name="Tunlid A."/>
            <person name="Velagapudi R."/>
            <person name="Vision T.J."/>
            <person name="Zeng Q."/>
            <person name="Zolan M.E."/>
            <person name="Pukkila P.J."/>
        </authorList>
    </citation>
    <scope>NUCLEOTIDE SEQUENCE [LARGE SCALE GENOMIC DNA]</scope>
    <source>
        <strain evidence="3">Okayama-7 / 130 / ATCC MYA-4618 / FGSC 9003</strain>
    </source>
</reference>
<dbReference type="AlphaFoldDB" id="A8NEL6"/>
<evidence type="ECO:0000313" key="3">
    <source>
        <dbReference type="Proteomes" id="UP000001861"/>
    </source>
</evidence>
<organism evidence="2 3">
    <name type="scientific">Coprinopsis cinerea (strain Okayama-7 / 130 / ATCC MYA-4618 / FGSC 9003)</name>
    <name type="common">Inky cap fungus</name>
    <name type="synonym">Hormographiella aspergillata</name>
    <dbReference type="NCBI Taxonomy" id="240176"/>
    <lineage>
        <taxon>Eukaryota</taxon>
        <taxon>Fungi</taxon>
        <taxon>Dikarya</taxon>
        <taxon>Basidiomycota</taxon>
        <taxon>Agaricomycotina</taxon>
        <taxon>Agaricomycetes</taxon>
        <taxon>Agaricomycetidae</taxon>
        <taxon>Agaricales</taxon>
        <taxon>Agaricineae</taxon>
        <taxon>Psathyrellaceae</taxon>
        <taxon>Coprinopsis</taxon>
    </lineage>
</organism>
<name>A8NEL6_COPC7</name>
<proteinExistence type="predicted"/>
<keyword evidence="3" id="KW-1185">Reference proteome</keyword>
<dbReference type="VEuPathDB" id="FungiDB:CC1G_01128"/>
<dbReference type="GeneID" id="6009557"/>